<sequence>MLKPNSEDNRLVILCVKVLLSIRWCCNGVIEMKTLLFIFMTIAMLLWFLSTLRRKPCQKKGCIDAIIPAYNEGPCLAQSLDNLLRNPYFCRVICVNDGSTDNTEAVMAEVKRKWGDRFVAVTQKNTGKGGALMHGLKYATCDQVFLSDADTFVPPDNDGMGYMLAEIERGADAVGGIPSTALKGAGLLPHIRATVKLPMIVMKRTLQQFLGGAPFIISGACGMFRTDVLRKFGFSDRTKVEDLDLTWTLVANGYRIRQANRCIVYPQECNSPREEWRRWRRWIVGYAVCMRLHKRLLFSRFGIFSIFPMLLVVLYGVGIYLTTWFNEFITTGPHGVVLAMFPLIWVGVVCVIGAFSAWFHRCWLLVPLAPLSVVYVLLAYAIWIIYGLIAFFTGREPQRDKPTRYSALVEASTAYSQPSVTGTEKLSEA</sequence>
<feature type="transmembrane region" description="Helical" evidence="4">
    <location>
        <begin position="36"/>
        <end position="52"/>
    </location>
</feature>
<dbReference type="InterPro" id="IPR001173">
    <property type="entry name" value="Glyco_trans_2-like"/>
</dbReference>
<evidence type="ECO:0000256" key="4">
    <source>
        <dbReference type="SAM" id="Phobius"/>
    </source>
</evidence>
<feature type="transmembrane region" description="Helical" evidence="4">
    <location>
        <begin position="337"/>
        <end position="359"/>
    </location>
</feature>
<keyword evidence="2 6" id="KW-0328">Glycosyltransferase</keyword>
<dbReference type="PANTHER" id="PTHR43630:SF1">
    <property type="entry name" value="POLY-BETA-1,6-N-ACETYL-D-GLUCOSAMINE SYNTHASE"/>
    <property type="match status" value="1"/>
</dbReference>
<evidence type="ECO:0000313" key="7">
    <source>
        <dbReference type="Proteomes" id="UP000183316"/>
    </source>
</evidence>
<dbReference type="CDD" id="cd06423">
    <property type="entry name" value="CESA_like"/>
    <property type="match status" value="1"/>
</dbReference>
<evidence type="ECO:0000256" key="2">
    <source>
        <dbReference type="ARBA" id="ARBA00022676"/>
    </source>
</evidence>
<protein>
    <submittedName>
        <fullName evidence="6">YaiP</fullName>
        <ecNumber evidence="6">2.4.-.-</ecNumber>
    </submittedName>
</protein>
<dbReference type="SUPFAM" id="SSF53448">
    <property type="entry name" value="Nucleotide-diphospho-sugar transferases"/>
    <property type="match status" value="1"/>
</dbReference>
<name>A0A192C8K4_ECO25</name>
<organism evidence="6 7">
    <name type="scientific">Escherichia coli O25b:H4</name>
    <dbReference type="NCBI Taxonomy" id="941280"/>
    <lineage>
        <taxon>Bacteria</taxon>
        <taxon>Pseudomonadati</taxon>
        <taxon>Pseudomonadota</taxon>
        <taxon>Gammaproteobacteria</taxon>
        <taxon>Enterobacterales</taxon>
        <taxon>Enterobacteriaceae</taxon>
        <taxon>Escherichia</taxon>
    </lineage>
</organism>
<dbReference type="PATRIC" id="fig|941280.3.peg.853"/>
<evidence type="ECO:0000256" key="1">
    <source>
        <dbReference type="ARBA" id="ARBA00006739"/>
    </source>
</evidence>
<keyword evidence="3 6" id="KW-0808">Transferase</keyword>
<dbReference type="AlphaFoldDB" id="A0A192C8K4"/>
<dbReference type="Proteomes" id="UP000183316">
    <property type="component" value="Chromosome"/>
</dbReference>
<dbReference type="FunFam" id="3.90.550.10:FF:000155">
    <property type="entry name" value="Polysaccharide metabolism"/>
    <property type="match status" value="1"/>
</dbReference>
<reference evidence="6 7" key="1">
    <citation type="submission" date="2016-03" db="EMBL/GenBank/DDBJ databases">
        <title>Genome Sequence and Comparative Pathogenic Determinants of Uropathogenic Escherichia coli O25b:H4, a Clinical Isolate from Saudi Arabia.</title>
        <authorList>
            <person name="Alyamani E.A.J."/>
            <person name="Khiyami M.A."/>
            <person name="Booq R.Y."/>
            <person name="Bahwerth F.S."/>
            <person name="Vaisvil B."/>
            <person name="Schmitt D.P."/>
            <person name="Kapatral V."/>
        </authorList>
    </citation>
    <scope>NUCLEOTIDE SEQUENCE [LARGE SCALE GENOMIC DNA]</scope>
    <source>
        <strain evidence="6 7">O25b:H4</strain>
    </source>
</reference>
<dbReference type="EMBL" id="CP015085">
    <property type="protein sequence ID" value="ANK02122.1"/>
    <property type="molecule type" value="Genomic_DNA"/>
</dbReference>
<comment type="similarity">
    <text evidence="1">Belongs to the glycosyltransferase 2 family.</text>
</comment>
<evidence type="ECO:0000313" key="6">
    <source>
        <dbReference type="EMBL" id="ANK02122.1"/>
    </source>
</evidence>
<dbReference type="Gene3D" id="3.90.550.10">
    <property type="entry name" value="Spore Coat Polysaccharide Biosynthesis Protein SpsA, Chain A"/>
    <property type="match status" value="1"/>
</dbReference>
<evidence type="ECO:0000256" key="3">
    <source>
        <dbReference type="ARBA" id="ARBA00022679"/>
    </source>
</evidence>
<gene>
    <name evidence="6" type="ORF">WLH_00861</name>
</gene>
<accession>A0A192C8K4</accession>
<feature type="transmembrane region" description="Helical" evidence="4">
    <location>
        <begin position="301"/>
        <end position="325"/>
    </location>
</feature>
<keyword evidence="4" id="KW-0472">Membrane</keyword>
<feature type="transmembrane region" description="Helical" evidence="4">
    <location>
        <begin position="371"/>
        <end position="392"/>
    </location>
</feature>
<dbReference type="GO" id="GO:0016757">
    <property type="term" value="F:glycosyltransferase activity"/>
    <property type="evidence" value="ECO:0007669"/>
    <property type="project" value="UniProtKB-KW"/>
</dbReference>
<evidence type="ECO:0000259" key="5">
    <source>
        <dbReference type="Pfam" id="PF00535"/>
    </source>
</evidence>
<proteinExistence type="inferred from homology"/>
<dbReference type="Pfam" id="PF00535">
    <property type="entry name" value="Glycos_transf_2"/>
    <property type="match status" value="1"/>
</dbReference>
<feature type="domain" description="Glycosyltransferase 2-like" evidence="5">
    <location>
        <begin position="65"/>
        <end position="231"/>
    </location>
</feature>
<dbReference type="InterPro" id="IPR029044">
    <property type="entry name" value="Nucleotide-diphossugar_trans"/>
</dbReference>
<dbReference type="PANTHER" id="PTHR43630">
    <property type="entry name" value="POLY-BETA-1,6-N-ACETYL-D-GLUCOSAMINE SYNTHASE"/>
    <property type="match status" value="1"/>
</dbReference>
<dbReference type="EC" id="2.4.-.-" evidence="6"/>
<keyword evidence="4" id="KW-0812">Transmembrane</keyword>
<keyword evidence="4" id="KW-1133">Transmembrane helix</keyword>